<dbReference type="EMBL" id="JBBNAE010000010">
    <property type="protein sequence ID" value="KAK9090834.1"/>
    <property type="molecule type" value="Genomic_DNA"/>
</dbReference>
<feature type="region of interest" description="Disordered" evidence="1">
    <location>
        <begin position="135"/>
        <end position="164"/>
    </location>
</feature>
<keyword evidence="3" id="KW-1185">Reference proteome</keyword>
<evidence type="ECO:0000256" key="1">
    <source>
        <dbReference type="SAM" id="MobiDB-lite"/>
    </source>
</evidence>
<gene>
    <name evidence="2" type="ORF">Sjap_024011</name>
</gene>
<evidence type="ECO:0000313" key="2">
    <source>
        <dbReference type="EMBL" id="KAK9090834.1"/>
    </source>
</evidence>
<dbReference type="AlphaFoldDB" id="A0AAP0ELB3"/>
<organism evidence="2 3">
    <name type="scientific">Stephania japonica</name>
    <dbReference type="NCBI Taxonomy" id="461633"/>
    <lineage>
        <taxon>Eukaryota</taxon>
        <taxon>Viridiplantae</taxon>
        <taxon>Streptophyta</taxon>
        <taxon>Embryophyta</taxon>
        <taxon>Tracheophyta</taxon>
        <taxon>Spermatophyta</taxon>
        <taxon>Magnoliopsida</taxon>
        <taxon>Ranunculales</taxon>
        <taxon>Menispermaceae</taxon>
        <taxon>Menispermoideae</taxon>
        <taxon>Cissampelideae</taxon>
        <taxon>Stephania</taxon>
    </lineage>
</organism>
<name>A0AAP0ELB3_9MAGN</name>
<comment type="caution">
    <text evidence="2">The sequence shown here is derived from an EMBL/GenBank/DDBJ whole genome shotgun (WGS) entry which is preliminary data.</text>
</comment>
<evidence type="ECO:0000313" key="3">
    <source>
        <dbReference type="Proteomes" id="UP001417504"/>
    </source>
</evidence>
<protein>
    <submittedName>
        <fullName evidence="2">Uncharacterized protein</fullName>
    </submittedName>
</protein>
<proteinExistence type="predicted"/>
<dbReference type="Proteomes" id="UP001417504">
    <property type="component" value="Unassembled WGS sequence"/>
</dbReference>
<reference evidence="2 3" key="1">
    <citation type="submission" date="2024-01" db="EMBL/GenBank/DDBJ databases">
        <title>Genome assemblies of Stephania.</title>
        <authorList>
            <person name="Yang L."/>
        </authorList>
    </citation>
    <scope>NUCLEOTIDE SEQUENCE [LARGE SCALE GENOMIC DNA]</scope>
    <source>
        <strain evidence="2">QJT</strain>
        <tissue evidence="2">Leaf</tissue>
    </source>
</reference>
<feature type="region of interest" description="Disordered" evidence="1">
    <location>
        <begin position="183"/>
        <end position="202"/>
    </location>
</feature>
<accession>A0AAP0ELB3</accession>
<sequence>MCVCSMVYDRWLHGVVQCISHGIDENLERINPGTNEEDNIYDQVRRAVDVVTALKSLPPGELANTTAVKMADEVLKHLAMSTSGGQSGMTSSTAIQSQAEGMDKKITQMVVYEPPEPSSLEITISLGSLFDALNDEDPIDHQSRNKATSTSRGKGTLNEDEEKEFDCKATSTRTIRVVAMKGKMRMTKKGKRKMKKRNRNLN</sequence>